<sequence>MPFLRGSLGFERFSVEGFDANTFDDDHIEIMTQHAAGRIQTEALENVHVGFLGGDHLFDQDFDLCKNVIQNAVHFGVRIDTNQIPAAIRAAWLQMELAGIAKDNESGVPTKSQRKEAKEAVEQRCEVEAATGKYKKMQQFPLLWDLDHQLLYFGGSVGTASGLCMDLLERSFGVELSHVGAGSLAEAWAIEAERYAELDDLTPGCFIPKPHQGPHAWANEHSSAPDFLGNEFLMWLWWTLQNNTDTIALPDESEVTVMLTKTLALECPDGESGKDNFNSESPVQLPEAMQAIRCGKLPRKTGMTIVRDGRQFDLVLQAERFGISGAKIHLDDDEEFEDEDRIDAIRLMSETVDLMFYTFCDLRSSKAWSKTQGEISNWIATDRGSSQAAA</sequence>
<name>A0A5B9QXN9_9BACT</name>
<dbReference type="Proteomes" id="UP000325286">
    <property type="component" value="Chromosome"/>
</dbReference>
<dbReference type="RefSeq" id="WP_068139769.1">
    <property type="nucleotide sequence ID" value="NZ_CP042914.1"/>
</dbReference>
<dbReference type="OrthoDB" id="9793997at2"/>
<keyword evidence="2" id="KW-1185">Reference proteome</keyword>
<evidence type="ECO:0008006" key="3">
    <source>
        <dbReference type="Google" id="ProtNLM"/>
    </source>
</evidence>
<evidence type="ECO:0000313" key="1">
    <source>
        <dbReference type="EMBL" id="QEG41886.1"/>
    </source>
</evidence>
<dbReference type="EMBL" id="CP042914">
    <property type="protein sequence ID" value="QEG41886.1"/>
    <property type="molecule type" value="Genomic_DNA"/>
</dbReference>
<reference evidence="1 2" key="1">
    <citation type="submission" date="2019-08" db="EMBL/GenBank/DDBJ databases">
        <title>Deep-cultivation of Planctomycetes and their phenomic and genomic characterization uncovers novel biology.</title>
        <authorList>
            <person name="Wiegand S."/>
            <person name="Jogler M."/>
            <person name="Boedeker C."/>
            <person name="Pinto D."/>
            <person name="Vollmers J."/>
            <person name="Rivas-Marin E."/>
            <person name="Kohn T."/>
            <person name="Peeters S.H."/>
            <person name="Heuer A."/>
            <person name="Rast P."/>
            <person name="Oberbeckmann S."/>
            <person name="Bunk B."/>
            <person name="Jeske O."/>
            <person name="Meyerdierks A."/>
            <person name="Storesund J.E."/>
            <person name="Kallscheuer N."/>
            <person name="Luecker S."/>
            <person name="Lage O.M."/>
            <person name="Pohl T."/>
            <person name="Merkel B.J."/>
            <person name="Hornburger P."/>
            <person name="Mueller R.-W."/>
            <person name="Bruemmer F."/>
            <person name="Labrenz M."/>
            <person name="Spormann A.M."/>
            <person name="Op den Camp H."/>
            <person name="Overmann J."/>
            <person name="Amann R."/>
            <person name="Jetten M.S.M."/>
            <person name="Mascher T."/>
            <person name="Medema M.H."/>
            <person name="Devos D.P."/>
            <person name="Kaster A.-K."/>
            <person name="Ovreas L."/>
            <person name="Rohde M."/>
            <person name="Galperin M.Y."/>
            <person name="Jogler C."/>
        </authorList>
    </citation>
    <scope>NUCLEOTIDE SEQUENCE [LARGE SCALE GENOMIC DNA]</scope>
    <source>
        <strain evidence="1 2">UC8</strain>
    </source>
</reference>
<evidence type="ECO:0000313" key="2">
    <source>
        <dbReference type="Proteomes" id="UP000325286"/>
    </source>
</evidence>
<protein>
    <recommendedName>
        <fullName evidence="3">Recombination-associated protein RdgC</fullName>
    </recommendedName>
</protein>
<organism evidence="1 2">
    <name type="scientific">Roseimaritima ulvae</name>
    <dbReference type="NCBI Taxonomy" id="980254"/>
    <lineage>
        <taxon>Bacteria</taxon>
        <taxon>Pseudomonadati</taxon>
        <taxon>Planctomycetota</taxon>
        <taxon>Planctomycetia</taxon>
        <taxon>Pirellulales</taxon>
        <taxon>Pirellulaceae</taxon>
        <taxon>Roseimaritima</taxon>
    </lineage>
</organism>
<dbReference type="KEGG" id="rul:UC8_39140"/>
<dbReference type="AlphaFoldDB" id="A0A5B9QXN9"/>
<gene>
    <name evidence="1" type="ORF">UC8_39140</name>
</gene>
<proteinExistence type="predicted"/>
<accession>A0A5B9QXN9</accession>